<evidence type="ECO:0000256" key="1">
    <source>
        <dbReference type="SAM" id="MobiDB-lite"/>
    </source>
</evidence>
<evidence type="ECO:0000313" key="4">
    <source>
        <dbReference type="Proteomes" id="UP000790347"/>
    </source>
</evidence>
<reference evidence="3" key="1">
    <citation type="submission" date="2013-05" db="EMBL/GenBank/DDBJ databases">
        <authorList>
            <person name="Yim A.K.Y."/>
            <person name="Chan T.F."/>
            <person name="Ji K.M."/>
            <person name="Liu X.Y."/>
            <person name="Zhou J.W."/>
            <person name="Li R.Q."/>
            <person name="Yang K.Y."/>
            <person name="Li J."/>
            <person name="Li M."/>
            <person name="Law P.T.W."/>
            <person name="Wu Y.L."/>
            <person name="Cai Z.L."/>
            <person name="Qin H."/>
            <person name="Bao Y."/>
            <person name="Leung R.K.K."/>
            <person name="Ng P.K.S."/>
            <person name="Zou J."/>
            <person name="Zhong X.J."/>
            <person name="Ran P.X."/>
            <person name="Zhong N.S."/>
            <person name="Liu Z.G."/>
            <person name="Tsui S.K.W."/>
        </authorList>
    </citation>
    <scope>NUCLEOTIDE SEQUENCE</scope>
    <source>
        <strain evidence="3">Derf</strain>
        <tissue evidence="3">Whole organism</tissue>
    </source>
</reference>
<keyword evidence="4" id="KW-1185">Reference proteome</keyword>
<reference evidence="2" key="2">
    <citation type="submission" date="2020-06" db="EMBL/GenBank/DDBJ databases">
        <authorList>
            <person name="Ji K."/>
            <person name="Li J."/>
        </authorList>
    </citation>
    <scope>NUCLEOTIDE SEQUENCE</scope>
    <source>
        <strain evidence="2">JKM2019</strain>
        <tissue evidence="2">Whole body</tissue>
    </source>
</reference>
<proteinExistence type="predicted"/>
<feature type="region of interest" description="Disordered" evidence="1">
    <location>
        <begin position="1"/>
        <end position="36"/>
    </location>
</feature>
<feature type="compositionally biased region" description="Polar residues" evidence="1">
    <location>
        <begin position="58"/>
        <end position="84"/>
    </location>
</feature>
<name>A0A922I2D8_DERFA</name>
<organism evidence="3 4">
    <name type="scientific">Dermatophagoides farinae</name>
    <name type="common">American house dust mite</name>
    <dbReference type="NCBI Taxonomy" id="6954"/>
    <lineage>
        <taxon>Eukaryota</taxon>
        <taxon>Metazoa</taxon>
        <taxon>Ecdysozoa</taxon>
        <taxon>Arthropoda</taxon>
        <taxon>Chelicerata</taxon>
        <taxon>Arachnida</taxon>
        <taxon>Acari</taxon>
        <taxon>Acariformes</taxon>
        <taxon>Sarcoptiformes</taxon>
        <taxon>Astigmata</taxon>
        <taxon>Psoroptidia</taxon>
        <taxon>Analgoidea</taxon>
        <taxon>Pyroglyphidae</taxon>
        <taxon>Dermatophagoidinae</taxon>
        <taxon>Dermatophagoides</taxon>
    </lineage>
</organism>
<feature type="compositionally biased region" description="Basic and acidic residues" evidence="1">
    <location>
        <begin position="26"/>
        <end position="36"/>
    </location>
</feature>
<dbReference type="EMBL" id="ASGP02000003">
    <property type="protein sequence ID" value="KAH9516796.1"/>
    <property type="molecule type" value="Genomic_DNA"/>
</dbReference>
<reference evidence="3" key="4">
    <citation type="journal article" date="2022" name="Res Sq">
        <title>Comparative Genomics Reveals Insights into the Divergent Evolution of Astigmatic Mites and Household Pest Adaptations.</title>
        <authorList>
            <person name="Xiong Q."/>
            <person name="Wan A.T.-Y."/>
            <person name="Liu X.-Y."/>
            <person name="Fung C.S.-H."/>
            <person name="Xiao X."/>
            <person name="Malainual N."/>
            <person name="Hou J."/>
            <person name="Wang L."/>
            <person name="Wang M."/>
            <person name="Yang K."/>
            <person name="Cui Y."/>
            <person name="Leung E."/>
            <person name="Nong W."/>
            <person name="Shin S.-K."/>
            <person name="Au S."/>
            <person name="Jeong K.Y."/>
            <person name="Chew F.T."/>
            <person name="Hui J."/>
            <person name="Leung T.F."/>
            <person name="Tungtrongchitr A."/>
            <person name="Zhong N."/>
            <person name="Liu Z."/>
            <person name="Tsui S."/>
        </authorList>
    </citation>
    <scope>NUCLEOTIDE SEQUENCE</scope>
    <source>
        <strain evidence="3">Derf</strain>
        <tissue evidence="3">Whole organism</tissue>
    </source>
</reference>
<comment type="caution">
    <text evidence="3">The sequence shown here is derived from an EMBL/GenBank/DDBJ whole genome shotgun (WGS) entry which is preliminary data.</text>
</comment>
<protein>
    <submittedName>
        <fullName evidence="3">Uncharacterized protein</fullName>
    </submittedName>
</protein>
<gene>
    <name evidence="3" type="ORF">DERF_007515</name>
    <name evidence="2" type="ORF">HUG17_1894</name>
</gene>
<dbReference type="AlphaFoldDB" id="A0A922I2D8"/>
<dbReference type="Proteomes" id="UP000828236">
    <property type="component" value="Unassembled WGS sequence"/>
</dbReference>
<evidence type="ECO:0000313" key="3">
    <source>
        <dbReference type="EMBL" id="KAH9516796.1"/>
    </source>
</evidence>
<reference evidence="2" key="3">
    <citation type="journal article" date="2021" name="World Allergy Organ. J.">
        <title>Chromosome-level assembly of Dermatophagoides farinae genome and transcriptome reveals two novel allergens Der f 37 and Der f 39.</title>
        <authorList>
            <person name="Chen J."/>
            <person name="Cai Z."/>
            <person name="Fan D."/>
            <person name="Hu J."/>
            <person name="Hou Y."/>
            <person name="He Y."/>
            <person name="Zhang Z."/>
            <person name="Zhao Z."/>
            <person name="Gao P."/>
            <person name="Hu W."/>
            <person name="Sun J."/>
            <person name="Li J."/>
            <person name="Ji K."/>
        </authorList>
    </citation>
    <scope>NUCLEOTIDE SEQUENCE</scope>
    <source>
        <strain evidence="2">JKM2019</strain>
    </source>
</reference>
<feature type="compositionally biased region" description="Low complexity" evidence="1">
    <location>
        <begin position="1"/>
        <end position="22"/>
    </location>
</feature>
<dbReference type="Proteomes" id="UP000790347">
    <property type="component" value="Unassembled WGS sequence"/>
</dbReference>
<dbReference type="EMBL" id="SDOV01000001">
    <property type="protein sequence ID" value="KAH7646356.1"/>
    <property type="molecule type" value="Genomic_DNA"/>
</dbReference>
<accession>A0A922I2D8</accession>
<evidence type="ECO:0000313" key="2">
    <source>
        <dbReference type="EMBL" id="KAH7646356.1"/>
    </source>
</evidence>
<sequence>MHTNGTSNNNNNHHRSTNGSSSFKSNNHEKKQSKDDSYEIMNNQDADDLCTQILQQLDKNQNSKNDQTNELDIRSKNSMINNQNKDVKKKNTNDANHHEKPKKFFKTSTRRIPIDEKKVYEFETILTTKLILSLISNDEPKSDERLSTSNEDMTLFLSEIPETQFINTESSLPIRRKETKSQDIQTKLGQMFQQNVLQILMDDDKIKAKERFNDNSDCIDESMTIKRLLRMNQNFDEKLNHLSDEFEDEFNAIMSGITILSEEQLSPSI</sequence>
<feature type="region of interest" description="Disordered" evidence="1">
    <location>
        <begin position="58"/>
        <end position="104"/>
    </location>
</feature>
<feature type="compositionally biased region" description="Basic and acidic residues" evidence="1">
    <location>
        <begin position="85"/>
        <end position="98"/>
    </location>
</feature>